<dbReference type="PANTHER" id="PTHR42860">
    <property type="entry name" value="VITAMIN B12-BINDING PROTEIN"/>
    <property type="match status" value="1"/>
</dbReference>
<dbReference type="PANTHER" id="PTHR42860:SF1">
    <property type="entry name" value="VITAMIN B12-BINDING PROTEIN"/>
    <property type="match status" value="1"/>
</dbReference>
<dbReference type="SUPFAM" id="SSF53807">
    <property type="entry name" value="Helical backbone' metal receptor"/>
    <property type="match status" value="1"/>
</dbReference>
<dbReference type="HOGENOM" id="CLU_038034_9_1_6"/>
<dbReference type="AlphaFoldDB" id="R4VLI3"/>
<dbReference type="PROSITE" id="PS50983">
    <property type="entry name" value="FE_B12_PBP"/>
    <property type="match status" value="1"/>
</dbReference>
<dbReference type="InterPro" id="IPR051030">
    <property type="entry name" value="Vitamin_B12-ABC_binding"/>
</dbReference>
<dbReference type="Pfam" id="PF01497">
    <property type="entry name" value="Peripla_BP_2"/>
    <property type="match status" value="1"/>
</dbReference>
<accession>R4VLI3</accession>
<organism evidence="2 3">
    <name type="scientific">Spiribacter salinus M19-40</name>
    <dbReference type="NCBI Taxonomy" id="1260251"/>
    <lineage>
        <taxon>Bacteria</taxon>
        <taxon>Pseudomonadati</taxon>
        <taxon>Pseudomonadota</taxon>
        <taxon>Gammaproteobacteria</taxon>
        <taxon>Chromatiales</taxon>
        <taxon>Ectothiorhodospiraceae</taxon>
        <taxon>Spiribacter</taxon>
    </lineage>
</organism>
<dbReference type="Proteomes" id="UP000017881">
    <property type="component" value="Chromosome"/>
</dbReference>
<dbReference type="EMBL" id="CP005963">
    <property type="protein sequence ID" value="AGM41307.1"/>
    <property type="molecule type" value="Genomic_DNA"/>
</dbReference>
<protein>
    <submittedName>
        <fullName evidence="2">Periplasmic binding protein</fullName>
    </submittedName>
</protein>
<dbReference type="RefSeq" id="WP_016353614.1">
    <property type="nucleotide sequence ID" value="NC_021291.1"/>
</dbReference>
<name>R4VLI3_9GAMM</name>
<evidence type="ECO:0000259" key="1">
    <source>
        <dbReference type="PROSITE" id="PS50983"/>
    </source>
</evidence>
<dbReference type="Gene3D" id="3.40.50.1980">
    <property type="entry name" value="Nitrogenase molybdenum iron protein domain"/>
    <property type="match status" value="2"/>
</dbReference>
<keyword evidence="3" id="KW-1185">Reference proteome</keyword>
<dbReference type="KEGG" id="ssal:SPISAL_06065"/>
<evidence type="ECO:0000313" key="3">
    <source>
        <dbReference type="Proteomes" id="UP000017881"/>
    </source>
</evidence>
<feature type="domain" description="Fe/B12 periplasmic-binding" evidence="1">
    <location>
        <begin position="8"/>
        <end position="289"/>
    </location>
</feature>
<gene>
    <name evidence="2" type="ORF">SPISAL_06065</name>
</gene>
<reference evidence="2 3" key="1">
    <citation type="journal article" date="2013" name="Genome Announc.">
        <title>Draft Genome of Spiribacter salinus M19-40, an Abundant Gammaproteobacterium in Aquatic Hypersaline Environments.</title>
        <authorList>
            <person name="Leon M.J."/>
            <person name="Ghai R."/>
            <person name="Fernandez A.B."/>
            <person name="Sanchez-Porro C."/>
            <person name="Rodriguez-Valera F."/>
            <person name="Ventosa A."/>
        </authorList>
    </citation>
    <scope>NUCLEOTIDE SEQUENCE [LARGE SCALE GENOMIC DNA]</scope>
    <source>
        <strain evidence="2">M19-40</strain>
    </source>
</reference>
<dbReference type="eggNOG" id="COG0614">
    <property type="taxonomic scope" value="Bacteria"/>
</dbReference>
<evidence type="ECO:0000313" key="2">
    <source>
        <dbReference type="EMBL" id="AGM41307.1"/>
    </source>
</evidence>
<dbReference type="InterPro" id="IPR002491">
    <property type="entry name" value="ABC_transptr_periplasmic_BD"/>
</dbReference>
<sequence length="300" mass="32189">MTSRSPRRIVSLLPGATEIVCDLGLADQLVGISGECDQPPNVMDRPRVSLGVIEPGDTDPGRIDTAVRETIAAGQPLFRADAEALAHLQPDLILSQSLCDVCAATPGSLTAEAIGDATVLSLDGRDLDGLQADIKAVADAAGVPERGDQRVLALQQRRHQARRSPRQRPRVLAVEWPEPLYLGGHWVPDMILEAGGEPLNQPGDHSVTFDWPSILDFAPEVILHLPCGMDVDQAAQNLSALTRRPGWPNLPAVQAGEVYLLDSNRFFSRPGPAVFTGIEILAHILEGGGNDPAPGYWRRA</sequence>
<proteinExistence type="predicted"/>